<dbReference type="InterPro" id="IPR010994">
    <property type="entry name" value="RuvA_2-like"/>
</dbReference>
<dbReference type="PANTHER" id="PTHR21180:SF32">
    <property type="entry name" value="ENDONUCLEASE_EXONUCLEASE_PHOSPHATASE FAMILY DOMAIN-CONTAINING PROTEIN 1"/>
    <property type="match status" value="1"/>
</dbReference>
<sequence length="123" mass="14012">MLKRVLVVLAAIVTIGWLLPFFKELKPVKNQCANSLRVGDAVKPADKTDLPEQTEEAAEDDRIDLNRADFDQLLYIPGVGTDFAHRIINERRRVKGFQSVDDLLKIQGVGEKRLDLMRERIKV</sequence>
<dbReference type="SUPFAM" id="SSF47781">
    <property type="entry name" value="RuvA domain 2-like"/>
    <property type="match status" value="1"/>
</dbReference>
<dbReference type="GO" id="GO:0015628">
    <property type="term" value="P:protein secretion by the type II secretion system"/>
    <property type="evidence" value="ECO:0007669"/>
    <property type="project" value="TreeGrafter"/>
</dbReference>
<dbReference type="PANTHER" id="PTHR21180">
    <property type="entry name" value="ENDONUCLEASE/EXONUCLEASE/PHOSPHATASE FAMILY DOMAIN-CONTAINING PROTEIN 1"/>
    <property type="match status" value="1"/>
</dbReference>
<keyword evidence="2" id="KW-1185">Reference proteome</keyword>
<dbReference type="Proteomes" id="UP000199318">
    <property type="component" value="Unassembled WGS sequence"/>
</dbReference>
<proteinExistence type="predicted"/>
<dbReference type="Gene3D" id="1.10.150.320">
    <property type="entry name" value="Photosystem II 12 kDa extrinsic protein"/>
    <property type="match status" value="1"/>
</dbReference>
<organism evidence="1 2">
    <name type="scientific">Salisediminibacterium halotolerans</name>
    <dbReference type="NCBI Taxonomy" id="517425"/>
    <lineage>
        <taxon>Bacteria</taxon>
        <taxon>Bacillati</taxon>
        <taxon>Bacillota</taxon>
        <taxon>Bacilli</taxon>
        <taxon>Bacillales</taxon>
        <taxon>Bacillaceae</taxon>
        <taxon>Salisediminibacterium</taxon>
    </lineage>
</organism>
<dbReference type="STRING" id="1464123.SAMN05444126_11125"/>
<protein>
    <submittedName>
        <fullName evidence="1">Helix-hairpin-helix motif-containing protein</fullName>
    </submittedName>
</protein>
<reference evidence="2" key="1">
    <citation type="submission" date="2016-10" db="EMBL/GenBank/DDBJ databases">
        <authorList>
            <person name="de Groot N.N."/>
        </authorList>
    </citation>
    <scope>NUCLEOTIDE SEQUENCE [LARGE SCALE GENOMIC DNA]</scope>
    <source>
        <strain evidence="2">10nlg</strain>
    </source>
</reference>
<evidence type="ECO:0000313" key="2">
    <source>
        <dbReference type="Proteomes" id="UP000199318"/>
    </source>
</evidence>
<evidence type="ECO:0000313" key="1">
    <source>
        <dbReference type="EMBL" id="SES00422.1"/>
    </source>
</evidence>
<gene>
    <name evidence="1" type="ORF">SAMN05444126_11125</name>
</gene>
<dbReference type="Pfam" id="PF12836">
    <property type="entry name" value="HHH_3"/>
    <property type="match status" value="1"/>
</dbReference>
<dbReference type="OrthoDB" id="9790239at2"/>
<dbReference type="InterPro" id="IPR051675">
    <property type="entry name" value="Endo/Exo/Phosphatase_dom_1"/>
</dbReference>
<dbReference type="AlphaFoldDB" id="A0A1H9TTW8"/>
<name>A0A1H9TTW8_9BACI</name>
<dbReference type="GO" id="GO:0015627">
    <property type="term" value="C:type II protein secretion system complex"/>
    <property type="evidence" value="ECO:0007669"/>
    <property type="project" value="TreeGrafter"/>
</dbReference>
<dbReference type="EMBL" id="FOGV01000011">
    <property type="protein sequence ID" value="SES00422.1"/>
    <property type="molecule type" value="Genomic_DNA"/>
</dbReference>
<comment type="caution">
    <text evidence="1">The sequence shown here is derived from an EMBL/GenBank/DDBJ whole genome shotgun (WGS) entry which is preliminary data.</text>
</comment>
<accession>A0A1H9TTW8</accession>
<dbReference type="RefSeq" id="WP_093072823.1">
    <property type="nucleotide sequence ID" value="NZ_FOGV01000011.1"/>
</dbReference>